<reference evidence="7" key="1">
    <citation type="journal article" date="2012" name="J. Microbiol. Biotechnol.">
        <title>Ramlibacter ginsenosidimutans sp. nov., with ginsenoside-converting activity.</title>
        <authorList>
            <person name="Wang L."/>
            <person name="An D.S."/>
            <person name="Kim S.G."/>
            <person name="Jin F.X."/>
            <person name="Kim S.C."/>
            <person name="Lee S.T."/>
            <person name="Im W.T."/>
        </authorList>
    </citation>
    <scope>NUCLEOTIDE SEQUENCE</scope>
    <source>
        <strain evidence="7">KACC 17527</strain>
    </source>
</reference>
<dbReference type="NCBIfam" id="TIGR02937">
    <property type="entry name" value="sigma70-ECF"/>
    <property type="match status" value="1"/>
</dbReference>
<dbReference type="GO" id="GO:0016987">
    <property type="term" value="F:sigma factor activity"/>
    <property type="evidence" value="ECO:0007669"/>
    <property type="project" value="UniProtKB-KW"/>
</dbReference>
<proteinExistence type="predicted"/>
<dbReference type="GO" id="GO:0006352">
    <property type="term" value="P:DNA-templated transcription initiation"/>
    <property type="evidence" value="ECO:0007669"/>
    <property type="project" value="InterPro"/>
</dbReference>
<dbReference type="SUPFAM" id="SSF88946">
    <property type="entry name" value="Sigma2 domain of RNA polymerase sigma factors"/>
    <property type="match status" value="1"/>
</dbReference>
<dbReference type="InterPro" id="IPR014284">
    <property type="entry name" value="RNA_pol_sigma-70_dom"/>
</dbReference>
<dbReference type="Proteomes" id="UP000630528">
    <property type="component" value="Unassembled WGS sequence"/>
</dbReference>
<keyword evidence="4" id="KW-0804">Transcription</keyword>
<evidence type="ECO:0000256" key="2">
    <source>
        <dbReference type="ARBA" id="ARBA00023082"/>
    </source>
</evidence>
<evidence type="ECO:0000259" key="6">
    <source>
        <dbReference type="Pfam" id="PF04545"/>
    </source>
</evidence>
<dbReference type="InterPro" id="IPR000943">
    <property type="entry name" value="RNA_pol_sigma70"/>
</dbReference>
<dbReference type="GO" id="GO:0003677">
    <property type="term" value="F:DNA binding"/>
    <property type="evidence" value="ECO:0007669"/>
    <property type="project" value="UniProtKB-KW"/>
</dbReference>
<evidence type="ECO:0000313" key="8">
    <source>
        <dbReference type="Proteomes" id="UP000630528"/>
    </source>
</evidence>
<gene>
    <name evidence="7" type="ORF">JJB11_04190</name>
</gene>
<accession>A0A934WLC7</accession>
<keyword evidence="8" id="KW-1185">Reference proteome</keyword>
<evidence type="ECO:0000256" key="3">
    <source>
        <dbReference type="ARBA" id="ARBA00023125"/>
    </source>
</evidence>
<dbReference type="PANTHER" id="PTHR30385:SF8">
    <property type="entry name" value="RNA POLYMERASE SIGMA-E FACTOR"/>
    <property type="match status" value="1"/>
</dbReference>
<dbReference type="Gene3D" id="1.10.1740.10">
    <property type="match status" value="1"/>
</dbReference>
<evidence type="ECO:0000259" key="5">
    <source>
        <dbReference type="Pfam" id="PF04542"/>
    </source>
</evidence>
<dbReference type="PRINTS" id="PR00046">
    <property type="entry name" value="SIGMA70FCT"/>
</dbReference>
<dbReference type="InterPro" id="IPR007627">
    <property type="entry name" value="RNA_pol_sigma70_r2"/>
</dbReference>
<dbReference type="InterPro" id="IPR013325">
    <property type="entry name" value="RNA_pol_sigma_r2"/>
</dbReference>
<feature type="domain" description="RNA polymerase sigma-70 region 4" evidence="6">
    <location>
        <begin position="191"/>
        <end position="239"/>
    </location>
</feature>
<dbReference type="Pfam" id="PF04545">
    <property type="entry name" value="Sigma70_r4"/>
    <property type="match status" value="1"/>
</dbReference>
<dbReference type="InterPro" id="IPR007630">
    <property type="entry name" value="RNA_pol_sigma70_r4"/>
</dbReference>
<dbReference type="InterPro" id="IPR013324">
    <property type="entry name" value="RNA_pol_sigma_r3/r4-like"/>
</dbReference>
<evidence type="ECO:0000313" key="7">
    <source>
        <dbReference type="EMBL" id="MBK6005283.1"/>
    </source>
</evidence>
<name>A0A934WLC7_9BURK</name>
<feature type="domain" description="RNA polymerase sigma-70 region 2" evidence="5">
    <location>
        <begin position="48"/>
        <end position="100"/>
    </location>
</feature>
<dbReference type="RefSeq" id="WP_201166630.1">
    <property type="nucleotide sequence ID" value="NZ_JAEPWM010000001.1"/>
</dbReference>
<comment type="caution">
    <text evidence="7">The sequence shown here is derived from an EMBL/GenBank/DDBJ whole genome shotgun (WGS) entry which is preliminary data.</text>
</comment>
<dbReference type="EMBL" id="JAEPWM010000001">
    <property type="protein sequence ID" value="MBK6005283.1"/>
    <property type="molecule type" value="Genomic_DNA"/>
</dbReference>
<dbReference type="Gene3D" id="1.20.140.160">
    <property type="match status" value="1"/>
</dbReference>
<keyword evidence="3" id="KW-0238">DNA-binding</keyword>
<organism evidence="7 8">
    <name type="scientific">Ramlibacter ginsenosidimutans</name>
    <dbReference type="NCBI Taxonomy" id="502333"/>
    <lineage>
        <taxon>Bacteria</taxon>
        <taxon>Pseudomonadati</taxon>
        <taxon>Pseudomonadota</taxon>
        <taxon>Betaproteobacteria</taxon>
        <taxon>Burkholderiales</taxon>
        <taxon>Comamonadaceae</taxon>
        <taxon>Ramlibacter</taxon>
    </lineage>
</organism>
<dbReference type="Pfam" id="PF04542">
    <property type="entry name" value="Sigma70_r2"/>
    <property type="match status" value="1"/>
</dbReference>
<protein>
    <submittedName>
        <fullName evidence="7">Sigma-70 family RNA polymerase sigma factor</fullName>
    </submittedName>
</protein>
<dbReference type="SUPFAM" id="SSF88659">
    <property type="entry name" value="Sigma3 and sigma4 domains of RNA polymerase sigma factors"/>
    <property type="match status" value="1"/>
</dbReference>
<keyword evidence="2" id="KW-0731">Sigma factor</keyword>
<dbReference type="CDD" id="cd06171">
    <property type="entry name" value="Sigma70_r4"/>
    <property type="match status" value="1"/>
</dbReference>
<evidence type="ECO:0000256" key="4">
    <source>
        <dbReference type="ARBA" id="ARBA00023163"/>
    </source>
</evidence>
<keyword evidence="1" id="KW-0805">Transcription regulation</keyword>
<dbReference type="AlphaFoldDB" id="A0A934WLC7"/>
<sequence>MEPRRDPAEAEAGLWQRLRAAGDADARARLLEMHLPYAKILAGVYFGRRYHDEVEFGDYLQLASIGLVEALDRFDPARGVQFRTFAARRMHGAILDGLERMTEKQQQIAARQRLRSERLQEVKAMAAQGRVPGAAQDPEHLLRFVSEVGIGLALCWLLEGTGMVESADGCVEPFYRSVAMRQLRDRLLHAVDGLPAHERTVIRSHYLQDVPFDHIAETLSLSKGRISQIHKQALLHLRALVREDADWNASL</sequence>
<reference evidence="7" key="2">
    <citation type="submission" date="2021-01" db="EMBL/GenBank/DDBJ databases">
        <authorList>
            <person name="Kang M."/>
        </authorList>
    </citation>
    <scope>NUCLEOTIDE SEQUENCE</scope>
    <source>
        <strain evidence="7">KACC 17527</strain>
    </source>
</reference>
<dbReference type="PANTHER" id="PTHR30385">
    <property type="entry name" value="SIGMA FACTOR F FLAGELLAR"/>
    <property type="match status" value="1"/>
</dbReference>
<evidence type="ECO:0000256" key="1">
    <source>
        <dbReference type="ARBA" id="ARBA00023015"/>
    </source>
</evidence>